<name>A0A5C4ML88_9ACTN</name>
<keyword evidence="2" id="KW-0863">Zinc-finger</keyword>
<sequence>MDTAPIAARLARVDAQLAALRRDHAAILAASEASNADDEHDPEGATIAWEREQVAALITRLEGERDQLVAAAGRAADGSYGTCERCGGEIPAERLAVRPAARTCVGCG</sequence>
<evidence type="ECO:0000256" key="4">
    <source>
        <dbReference type="PROSITE-ProRule" id="PRU00510"/>
    </source>
</evidence>
<accession>A0A5C4ML88</accession>
<proteinExistence type="predicted"/>
<evidence type="ECO:0000256" key="2">
    <source>
        <dbReference type="ARBA" id="ARBA00022771"/>
    </source>
</evidence>
<evidence type="ECO:0000256" key="3">
    <source>
        <dbReference type="ARBA" id="ARBA00022833"/>
    </source>
</evidence>
<dbReference type="Pfam" id="PF01258">
    <property type="entry name" value="zf-dskA_traR"/>
    <property type="match status" value="1"/>
</dbReference>
<gene>
    <name evidence="7" type="ORF">FHE65_19095</name>
    <name evidence="6" type="ORF">FHE65_22075</name>
</gene>
<evidence type="ECO:0000313" key="8">
    <source>
        <dbReference type="Proteomes" id="UP000306740"/>
    </source>
</evidence>
<dbReference type="PROSITE" id="PS51128">
    <property type="entry name" value="ZF_DKSA_2"/>
    <property type="match status" value="1"/>
</dbReference>
<dbReference type="EMBL" id="VDFR01000103">
    <property type="protein sequence ID" value="TNC41786.1"/>
    <property type="molecule type" value="Genomic_DNA"/>
</dbReference>
<evidence type="ECO:0000259" key="5">
    <source>
        <dbReference type="Pfam" id="PF01258"/>
    </source>
</evidence>
<evidence type="ECO:0000256" key="1">
    <source>
        <dbReference type="ARBA" id="ARBA00022723"/>
    </source>
</evidence>
<dbReference type="PANTHER" id="PTHR33823:SF4">
    <property type="entry name" value="GENERAL STRESS PROTEIN 16O"/>
    <property type="match status" value="1"/>
</dbReference>
<dbReference type="PROSITE" id="PS01102">
    <property type="entry name" value="ZF_DKSA_1"/>
    <property type="match status" value="1"/>
</dbReference>
<dbReference type="AlphaFoldDB" id="A0A5C4ML88"/>
<dbReference type="EMBL" id="VDFR01000087">
    <property type="protein sequence ID" value="TNC43139.1"/>
    <property type="molecule type" value="Genomic_DNA"/>
</dbReference>
<dbReference type="InterPro" id="IPR000962">
    <property type="entry name" value="Znf_DskA_TraR"/>
</dbReference>
<dbReference type="OrthoDB" id="1121111at2"/>
<dbReference type="Gene3D" id="1.20.120.910">
    <property type="entry name" value="DksA, coiled-coil domain"/>
    <property type="match status" value="1"/>
</dbReference>
<protein>
    <submittedName>
        <fullName evidence="7">TraR/DksA family transcriptional regulator</fullName>
    </submittedName>
</protein>
<dbReference type="PANTHER" id="PTHR33823">
    <property type="entry name" value="RNA POLYMERASE-BINDING TRANSCRIPTION FACTOR DKSA-RELATED"/>
    <property type="match status" value="1"/>
</dbReference>
<dbReference type="Proteomes" id="UP000306740">
    <property type="component" value="Unassembled WGS sequence"/>
</dbReference>
<reference evidence="7 8" key="1">
    <citation type="submission" date="2019-05" db="EMBL/GenBank/DDBJ databases">
        <title>Mumia sp. nov., isolated from the intestinal contents of plateau pika (Ochotona curzoniae) in the Qinghai-Tibet plateau of China.</title>
        <authorList>
            <person name="Tian Z."/>
        </authorList>
    </citation>
    <scope>NUCLEOTIDE SEQUENCE [LARGE SCALE GENOMIC DNA]</scope>
    <source>
        <strain evidence="8">527</strain>
        <strain evidence="7">Z527</strain>
    </source>
</reference>
<dbReference type="GO" id="GO:0008270">
    <property type="term" value="F:zinc ion binding"/>
    <property type="evidence" value="ECO:0007669"/>
    <property type="project" value="UniProtKB-KW"/>
</dbReference>
<evidence type="ECO:0000313" key="6">
    <source>
        <dbReference type="EMBL" id="TNC41786.1"/>
    </source>
</evidence>
<comment type="caution">
    <text evidence="7">The sequence shown here is derived from an EMBL/GenBank/DDBJ whole genome shotgun (WGS) entry which is preliminary data.</text>
</comment>
<feature type="domain" description="Zinc finger DksA/TraR C4-type" evidence="5">
    <location>
        <begin position="78"/>
        <end position="107"/>
    </location>
</feature>
<dbReference type="InterPro" id="IPR020458">
    <property type="entry name" value="Znf_DskA_TraR_CS"/>
</dbReference>
<keyword evidence="1" id="KW-0479">Metal-binding</keyword>
<keyword evidence="3" id="KW-0862">Zinc</keyword>
<organism evidence="7 8">
    <name type="scientific">Mumia zhuanghuii</name>
    <dbReference type="NCBI Taxonomy" id="2585211"/>
    <lineage>
        <taxon>Bacteria</taxon>
        <taxon>Bacillati</taxon>
        <taxon>Actinomycetota</taxon>
        <taxon>Actinomycetes</taxon>
        <taxon>Propionibacteriales</taxon>
        <taxon>Nocardioidaceae</taxon>
        <taxon>Mumia</taxon>
    </lineage>
</organism>
<feature type="zinc finger region" description="dksA C4-type" evidence="4">
    <location>
        <begin position="83"/>
        <end position="107"/>
    </location>
</feature>
<dbReference type="RefSeq" id="WP_139106432.1">
    <property type="nucleotide sequence ID" value="NZ_VDFR01000087.1"/>
</dbReference>
<evidence type="ECO:0000313" key="7">
    <source>
        <dbReference type="EMBL" id="TNC43139.1"/>
    </source>
</evidence>
<dbReference type="SUPFAM" id="SSF57716">
    <property type="entry name" value="Glucocorticoid receptor-like (DNA-binding domain)"/>
    <property type="match status" value="1"/>
</dbReference>